<organism evidence="1 2">
    <name type="scientific">Decorospora gaudefroyi</name>
    <dbReference type="NCBI Taxonomy" id="184978"/>
    <lineage>
        <taxon>Eukaryota</taxon>
        <taxon>Fungi</taxon>
        <taxon>Dikarya</taxon>
        <taxon>Ascomycota</taxon>
        <taxon>Pezizomycotina</taxon>
        <taxon>Dothideomycetes</taxon>
        <taxon>Pleosporomycetidae</taxon>
        <taxon>Pleosporales</taxon>
        <taxon>Pleosporineae</taxon>
        <taxon>Pleosporaceae</taxon>
        <taxon>Decorospora</taxon>
    </lineage>
</organism>
<dbReference type="Proteomes" id="UP000800040">
    <property type="component" value="Unassembled WGS sequence"/>
</dbReference>
<name>A0A6A5K4E6_9PLEO</name>
<dbReference type="EMBL" id="ML975347">
    <property type="protein sequence ID" value="KAF1832098.1"/>
    <property type="molecule type" value="Genomic_DNA"/>
</dbReference>
<evidence type="ECO:0000313" key="2">
    <source>
        <dbReference type="Proteomes" id="UP000800040"/>
    </source>
</evidence>
<protein>
    <submittedName>
        <fullName evidence="1">Uncharacterized protein</fullName>
    </submittedName>
</protein>
<gene>
    <name evidence="1" type="ORF">BDW02DRAFT_23041</name>
</gene>
<evidence type="ECO:0000313" key="1">
    <source>
        <dbReference type="EMBL" id="KAF1832098.1"/>
    </source>
</evidence>
<accession>A0A6A5K4E6</accession>
<proteinExistence type="predicted"/>
<keyword evidence="2" id="KW-1185">Reference proteome</keyword>
<reference evidence="1" key="1">
    <citation type="submission" date="2020-01" db="EMBL/GenBank/DDBJ databases">
        <authorList>
            <consortium name="DOE Joint Genome Institute"/>
            <person name="Haridas S."/>
            <person name="Albert R."/>
            <person name="Binder M."/>
            <person name="Bloem J."/>
            <person name="Labutti K."/>
            <person name="Salamov A."/>
            <person name="Andreopoulos B."/>
            <person name="Baker S.E."/>
            <person name="Barry K."/>
            <person name="Bills G."/>
            <person name="Bluhm B.H."/>
            <person name="Cannon C."/>
            <person name="Castanera R."/>
            <person name="Culley D.E."/>
            <person name="Daum C."/>
            <person name="Ezra D."/>
            <person name="Gonzalez J.B."/>
            <person name="Henrissat B."/>
            <person name="Kuo A."/>
            <person name="Liang C."/>
            <person name="Lipzen A."/>
            <person name="Lutzoni F."/>
            <person name="Magnuson J."/>
            <person name="Mondo S."/>
            <person name="Nolan M."/>
            <person name="Ohm R."/>
            <person name="Pangilinan J."/>
            <person name="Park H.-J."/>
            <person name="Ramirez L."/>
            <person name="Alfaro M."/>
            <person name="Sun H."/>
            <person name="Tritt A."/>
            <person name="Yoshinaga Y."/>
            <person name="Zwiers L.-H."/>
            <person name="Turgeon B.G."/>
            <person name="Goodwin S.B."/>
            <person name="Spatafora J.W."/>
            <person name="Crous P.W."/>
            <person name="Grigoriev I.V."/>
        </authorList>
    </citation>
    <scope>NUCLEOTIDE SEQUENCE</scope>
    <source>
        <strain evidence="1">P77</strain>
    </source>
</reference>
<dbReference type="AlphaFoldDB" id="A0A6A5K4E6"/>
<sequence length="149" mass="17385">MWARRLRSRRCRVTEIVEDLRLITIVSERRHILGHIKGGPLLHACPHQISRSWQRTCTGNWRLKNMKCGRIAKIVIRVSRHFRVLVRAYCVEERCGVEATLDPKWLETKPASFSPLKHLHLLLFQASPLVRTQSSPVLRTHARHAIKHP</sequence>